<dbReference type="eggNOG" id="arCOG02209">
    <property type="taxonomic scope" value="Archaea"/>
</dbReference>
<protein>
    <submittedName>
        <fullName evidence="7">Polysaccharide biosynthesis protein</fullName>
    </submittedName>
</protein>
<evidence type="ECO:0000313" key="8">
    <source>
        <dbReference type="Proteomes" id="UP000000641"/>
    </source>
</evidence>
<feature type="transmembrane region" description="Helical" evidence="6">
    <location>
        <begin position="335"/>
        <end position="353"/>
    </location>
</feature>
<evidence type="ECO:0000313" key="7">
    <source>
        <dbReference type="EMBL" id="ABL79133.1"/>
    </source>
</evidence>
<dbReference type="Proteomes" id="UP000000641">
    <property type="component" value="Chromosome"/>
</dbReference>
<evidence type="ECO:0000256" key="4">
    <source>
        <dbReference type="ARBA" id="ARBA00022989"/>
    </source>
</evidence>
<keyword evidence="2" id="KW-1003">Cell membrane</keyword>
<organism evidence="7 8">
    <name type="scientific">Thermofilum pendens (strain DSM 2475 / Hrk 5)</name>
    <dbReference type="NCBI Taxonomy" id="368408"/>
    <lineage>
        <taxon>Archaea</taxon>
        <taxon>Thermoproteota</taxon>
        <taxon>Thermoprotei</taxon>
        <taxon>Thermofilales</taxon>
        <taxon>Thermofilaceae</taxon>
        <taxon>Thermofilum</taxon>
    </lineage>
</organism>
<keyword evidence="3 6" id="KW-0812">Transmembrane</keyword>
<dbReference type="Pfam" id="PF01943">
    <property type="entry name" value="Polysacc_synt"/>
    <property type="match status" value="1"/>
</dbReference>
<sequence>MESRQSIGSAVSETAASAVSILGGQASATLVAGIASILLARILGPEGYGKYALATTVASLLSIFTDFGVSAAVAREASRRGREGVAGLVGLALAFTLASALVSTALGALLSERLTLLLLNRAEMVQLTLLALPTVFLNSALNFSYFALLGLGDTASLAALPVIRDLSRSVLSLALAAAYGVPGAVAGLVAGYALAAASGLAALYRRLGRLPLAPAGELKPLLGYGLPLYASSVLGTLSGIYQNSVAAWFATDVEVGNFKVAMNFAALIQLLVAPISLSLLPAFSRLSGDDSGRFFRYAARYTGLILVPAGVYAAVESRDLVALVYGREYALAPGYLSLYSASLLLSGLGTAALPSFFQGVGDTRANLEASLAGLAVLLPLAAPLTQRLGLYGLVASLVASSASSAAYGVWRARRVGAEVDFLHATRTCAAALAALAPLAPLALLNVHPALRVAATATAYALAYGALAPLFGCIDGGDIEVLGQALRGTPLKPLASLVLRYEAVFLRAARNLSGK</sequence>
<dbReference type="GeneID" id="4601763"/>
<evidence type="ECO:0000256" key="3">
    <source>
        <dbReference type="ARBA" id="ARBA00022692"/>
    </source>
</evidence>
<dbReference type="HOGENOM" id="CLU_526426_0_0_2"/>
<evidence type="ECO:0000256" key="1">
    <source>
        <dbReference type="ARBA" id="ARBA00004651"/>
    </source>
</evidence>
<accession>A1S103</accession>
<evidence type="ECO:0000256" key="2">
    <source>
        <dbReference type="ARBA" id="ARBA00022475"/>
    </source>
</evidence>
<keyword evidence="5 6" id="KW-0472">Membrane</keyword>
<dbReference type="AlphaFoldDB" id="A1S103"/>
<gene>
    <name evidence="7" type="ordered locus">Tpen_1738</name>
</gene>
<dbReference type="EnsemblBacteria" id="ABL79133">
    <property type="protein sequence ID" value="ABL79133"/>
    <property type="gene ID" value="Tpen_1738"/>
</dbReference>
<dbReference type="PANTHER" id="PTHR30250">
    <property type="entry name" value="PST FAMILY PREDICTED COLANIC ACID TRANSPORTER"/>
    <property type="match status" value="1"/>
</dbReference>
<feature type="transmembrane region" description="Helical" evidence="6">
    <location>
        <begin position="130"/>
        <end position="151"/>
    </location>
</feature>
<feature type="transmembrane region" description="Helical" evidence="6">
    <location>
        <begin position="171"/>
        <end position="200"/>
    </location>
</feature>
<evidence type="ECO:0000256" key="6">
    <source>
        <dbReference type="SAM" id="Phobius"/>
    </source>
</evidence>
<reference evidence="8" key="1">
    <citation type="journal article" date="2008" name="J. Bacteriol.">
        <title>Genome sequence of Thermofilum pendens reveals an exceptional loss of biosynthetic pathways without genome reduction.</title>
        <authorList>
            <person name="Anderson I."/>
            <person name="Rodriguez J."/>
            <person name="Susanti D."/>
            <person name="Porat I."/>
            <person name="Reich C."/>
            <person name="Ulrich L.E."/>
            <person name="Elkins J.G."/>
            <person name="Mavromatis K."/>
            <person name="Lykidis A."/>
            <person name="Kim E."/>
            <person name="Thompson L.S."/>
            <person name="Nolan M."/>
            <person name="Land M."/>
            <person name="Copeland A."/>
            <person name="Lapidus A."/>
            <person name="Lucas S."/>
            <person name="Detter C."/>
            <person name="Zhulin I.B."/>
            <person name="Olsen G.J."/>
            <person name="Whitman W."/>
            <person name="Mukhopadhyay B."/>
            <person name="Bristow J."/>
            <person name="Kyrpides N."/>
        </authorList>
    </citation>
    <scope>NUCLEOTIDE SEQUENCE [LARGE SCALE GENOMIC DNA]</scope>
    <source>
        <strain evidence="8">DSM 2475 / Hrk 5</strain>
    </source>
</reference>
<dbReference type="InterPro" id="IPR050833">
    <property type="entry name" value="Poly_Biosynth_Transport"/>
</dbReference>
<feature type="transmembrane region" description="Helical" evidence="6">
    <location>
        <begin position="85"/>
        <end position="110"/>
    </location>
</feature>
<evidence type="ECO:0000256" key="5">
    <source>
        <dbReference type="ARBA" id="ARBA00023136"/>
    </source>
</evidence>
<dbReference type="STRING" id="368408.Tpen_1738"/>
<comment type="subcellular location">
    <subcellularLocation>
        <location evidence="1">Cell membrane</location>
        <topology evidence="1">Multi-pass membrane protein</topology>
    </subcellularLocation>
</comment>
<feature type="transmembrane region" description="Helical" evidence="6">
    <location>
        <begin position="51"/>
        <end position="73"/>
    </location>
</feature>
<keyword evidence="4 6" id="KW-1133">Transmembrane helix</keyword>
<feature type="transmembrane region" description="Helical" evidence="6">
    <location>
        <begin position="294"/>
        <end position="315"/>
    </location>
</feature>
<dbReference type="GO" id="GO:0005886">
    <property type="term" value="C:plasma membrane"/>
    <property type="evidence" value="ECO:0007669"/>
    <property type="project" value="UniProtKB-SubCell"/>
</dbReference>
<dbReference type="EMBL" id="CP000505">
    <property type="protein sequence ID" value="ABL79133.1"/>
    <property type="molecule type" value="Genomic_DNA"/>
</dbReference>
<dbReference type="InterPro" id="IPR002797">
    <property type="entry name" value="Polysacc_synth"/>
</dbReference>
<dbReference type="RefSeq" id="WP_011753398.1">
    <property type="nucleotide sequence ID" value="NC_008698.1"/>
</dbReference>
<feature type="transmembrane region" description="Helical" evidence="6">
    <location>
        <begin position="221"/>
        <end position="241"/>
    </location>
</feature>
<dbReference type="OrthoDB" id="19148at2157"/>
<feature type="transmembrane region" description="Helical" evidence="6">
    <location>
        <begin position="15"/>
        <end position="39"/>
    </location>
</feature>
<dbReference type="PANTHER" id="PTHR30250:SF28">
    <property type="entry name" value="POLYSACCHARIDE BIOSYNTHESIS PROTEIN"/>
    <property type="match status" value="1"/>
</dbReference>
<feature type="transmembrane region" description="Helical" evidence="6">
    <location>
        <begin position="261"/>
        <end position="282"/>
    </location>
</feature>
<name>A1S103_THEPD</name>
<proteinExistence type="predicted"/>
<dbReference type="KEGG" id="tpe:Tpen_1738"/>
<keyword evidence="8" id="KW-1185">Reference proteome</keyword>
<feature type="transmembrane region" description="Helical" evidence="6">
    <location>
        <begin position="388"/>
        <end position="410"/>
    </location>
</feature>